<dbReference type="Gramene" id="RZC43840">
    <property type="protein sequence ID" value="RZC43840"/>
    <property type="gene ID" value="C5167_036787"/>
</dbReference>
<accession>A0A4Y7I7P7</accession>
<keyword evidence="2" id="KW-1185">Reference proteome</keyword>
<reference evidence="1 2" key="1">
    <citation type="journal article" date="2018" name="Science">
        <title>The opium poppy genome and morphinan production.</title>
        <authorList>
            <person name="Guo L."/>
            <person name="Winzer T."/>
            <person name="Yang X."/>
            <person name="Li Y."/>
            <person name="Ning Z."/>
            <person name="He Z."/>
            <person name="Teodor R."/>
            <person name="Lu Y."/>
            <person name="Bowser T.A."/>
            <person name="Graham I.A."/>
            <person name="Ye K."/>
        </authorList>
    </citation>
    <scope>NUCLEOTIDE SEQUENCE [LARGE SCALE GENOMIC DNA]</scope>
    <source>
        <strain evidence="2">cv. HN1</strain>
        <tissue evidence="1">Leaves</tissue>
    </source>
</reference>
<gene>
    <name evidence="1" type="ORF">C5167_036787</name>
</gene>
<dbReference type="AlphaFoldDB" id="A0A4Y7I7P7"/>
<evidence type="ECO:0000313" key="1">
    <source>
        <dbReference type="EMBL" id="RZC43840.1"/>
    </source>
</evidence>
<evidence type="ECO:0000313" key="2">
    <source>
        <dbReference type="Proteomes" id="UP000316621"/>
    </source>
</evidence>
<organism evidence="1 2">
    <name type="scientific">Papaver somniferum</name>
    <name type="common">Opium poppy</name>
    <dbReference type="NCBI Taxonomy" id="3469"/>
    <lineage>
        <taxon>Eukaryota</taxon>
        <taxon>Viridiplantae</taxon>
        <taxon>Streptophyta</taxon>
        <taxon>Embryophyta</taxon>
        <taxon>Tracheophyta</taxon>
        <taxon>Spermatophyta</taxon>
        <taxon>Magnoliopsida</taxon>
        <taxon>Ranunculales</taxon>
        <taxon>Papaveraceae</taxon>
        <taxon>Papaveroideae</taxon>
        <taxon>Papaver</taxon>
    </lineage>
</organism>
<proteinExistence type="predicted"/>
<protein>
    <submittedName>
        <fullName evidence="1">Uncharacterized protein</fullName>
    </submittedName>
</protein>
<sequence length="93" mass="10488">MENGGNAQMENGGSVELKSRRRRLARVDLVLGLIHDKNQTTDLGGWFGGFYMGLDQSQTSVEFGVEVMTWRLLWLNEITDGFWELGISLVHSD</sequence>
<name>A0A4Y7I7P7_PAPSO</name>
<dbReference type="EMBL" id="CM010715">
    <property type="protein sequence ID" value="RZC43840.1"/>
    <property type="molecule type" value="Genomic_DNA"/>
</dbReference>
<dbReference type="Proteomes" id="UP000316621">
    <property type="component" value="Chromosome 1"/>
</dbReference>